<proteinExistence type="predicted"/>
<comment type="caution">
    <text evidence="1">The sequence shown here is derived from an EMBL/GenBank/DDBJ whole genome shotgun (WGS) entry which is preliminary data.</text>
</comment>
<evidence type="ECO:0000313" key="1">
    <source>
        <dbReference type="EMBL" id="KAK0502228.1"/>
    </source>
</evidence>
<reference evidence="1" key="1">
    <citation type="submission" date="2023-06" db="EMBL/GenBank/DDBJ databases">
        <authorList>
            <consortium name="Lawrence Berkeley National Laboratory"/>
            <person name="Ahrendt S."/>
            <person name="Sahu N."/>
            <person name="Indic B."/>
            <person name="Wong-Bajracharya J."/>
            <person name="Merenyi Z."/>
            <person name="Ke H.-M."/>
            <person name="Monk M."/>
            <person name="Kocsube S."/>
            <person name="Drula E."/>
            <person name="Lipzen A."/>
            <person name="Balint B."/>
            <person name="Henrissat B."/>
            <person name="Andreopoulos B."/>
            <person name="Martin F.M."/>
            <person name="Harder C.B."/>
            <person name="Rigling D."/>
            <person name="Ford K.L."/>
            <person name="Foster G.D."/>
            <person name="Pangilinan J."/>
            <person name="Papanicolaou A."/>
            <person name="Barry K."/>
            <person name="LaButti K."/>
            <person name="Viragh M."/>
            <person name="Koriabine M."/>
            <person name="Yan M."/>
            <person name="Riley R."/>
            <person name="Champramary S."/>
            <person name="Plett K.L."/>
            <person name="Tsai I.J."/>
            <person name="Slot J."/>
            <person name="Sipos G."/>
            <person name="Plett J."/>
            <person name="Nagy L.G."/>
            <person name="Grigoriev I.V."/>
        </authorList>
    </citation>
    <scope>NUCLEOTIDE SEQUENCE</scope>
    <source>
        <strain evidence="1">HWK02</strain>
    </source>
</reference>
<gene>
    <name evidence="1" type="ORF">EDD18DRAFT_1100706</name>
</gene>
<accession>A0AA39UT93</accession>
<keyword evidence="2" id="KW-1185">Reference proteome</keyword>
<dbReference type="Proteomes" id="UP001175228">
    <property type="component" value="Unassembled WGS sequence"/>
</dbReference>
<protein>
    <submittedName>
        <fullName evidence="1">Uncharacterized protein</fullName>
    </submittedName>
</protein>
<evidence type="ECO:0000313" key="2">
    <source>
        <dbReference type="Proteomes" id="UP001175228"/>
    </source>
</evidence>
<dbReference type="EMBL" id="JAUEPU010000005">
    <property type="protein sequence ID" value="KAK0502228.1"/>
    <property type="molecule type" value="Genomic_DNA"/>
</dbReference>
<name>A0AA39UT93_9AGAR</name>
<dbReference type="AlphaFoldDB" id="A0AA39UT93"/>
<sequence>MSEFIESQLPLSRLALPSFPTYSQSDDPSIYPDPLEPLVLPVDSADITGIQKECKDRIIQILRLGRNKRLGNGLQTASALTHNQYMKIFPEETCILDGLLTSISVCTTFSKDVVYKLDEKIYQELLARLTNLHTLASSSLQSFGYSALQPPVWAIDTSKGLTANDFEVYALQYRIRVENFLYMLDEACDWDRCLTQIYLDEELLATQHNADRSHLKNGEYFLPAVPPIPYPYPSRSKTSFQISVSNSNWGRVHHDTPRDKEQHLSNSRTINIRGQSCLCVNSKVKFLLRTQAFTKDVLLAITTWIKVISMETSNHLEPSSVRFNTVFKVADMPTCNTSPDMSTSREDKSIDPPALDYNTISPSFHHPTYRYKGGSLLPCKVRRRIPRLRKQLQQVLHHLAFNFINHQPRRLIRLRECMQRLPLVICLQNEDSQCFNSEKSTPIPSSAHLRTTVRSSGNYTVMTVMETEPTSHSWQSHKPAGIQTTKNRYCYNGIKRTAYMPEKSDPLPQLSKGEGYKRIGFMRKLDDLVWDLSVKIHGMFKINIALDNAMEYFVLWGNLPANTKVNSPCDRCMLMVTEETGGIKCQLHSQCLSGFKIDVKRARAPMTITRECHSQAKHPSLFFKRHLRVSQEIHQEQDYDSRYHCVSPSALHISKNRSSLAIERPENETTIMLCSKESAYWDRWKPIENLIRHLLRFTLADIHQAFCKFQIPIACTMLCSPNYLKSIAENTAGYCRKIWHSTRGEVPCQHLLGTIGIGFPGFGASTCPKIMADDALIKGVPKRSLTDNSQSVVFNMTPLKRNLGEKSEHKQLNQNIQFINGPNDTPEENLTTPIQPRTMVDKRSTGSATIKDSCNAIDRSEKAL</sequence>
<organism evidence="1 2">
    <name type="scientific">Armillaria luteobubalina</name>
    <dbReference type="NCBI Taxonomy" id="153913"/>
    <lineage>
        <taxon>Eukaryota</taxon>
        <taxon>Fungi</taxon>
        <taxon>Dikarya</taxon>
        <taxon>Basidiomycota</taxon>
        <taxon>Agaricomycotina</taxon>
        <taxon>Agaricomycetes</taxon>
        <taxon>Agaricomycetidae</taxon>
        <taxon>Agaricales</taxon>
        <taxon>Marasmiineae</taxon>
        <taxon>Physalacriaceae</taxon>
        <taxon>Armillaria</taxon>
    </lineage>
</organism>